<dbReference type="AlphaFoldDB" id="A0A4Y9ZZU8"/>
<protein>
    <submittedName>
        <fullName evidence="3">Uncharacterized protein</fullName>
    </submittedName>
</protein>
<feature type="transmembrane region" description="Helical" evidence="2">
    <location>
        <begin position="70"/>
        <end position="94"/>
    </location>
</feature>
<dbReference type="Proteomes" id="UP000298061">
    <property type="component" value="Unassembled WGS sequence"/>
</dbReference>
<evidence type="ECO:0000313" key="3">
    <source>
        <dbReference type="EMBL" id="TFY80396.1"/>
    </source>
</evidence>
<feature type="region of interest" description="Disordered" evidence="1">
    <location>
        <begin position="157"/>
        <end position="176"/>
    </location>
</feature>
<keyword evidence="2" id="KW-0812">Transmembrane</keyword>
<reference evidence="3 4" key="1">
    <citation type="submission" date="2019-02" db="EMBL/GenBank/DDBJ databases">
        <title>Genome sequencing of the rare red list fungi Hericium alpestre (H. flagellum).</title>
        <authorList>
            <person name="Buettner E."/>
            <person name="Kellner H."/>
        </authorList>
    </citation>
    <scope>NUCLEOTIDE SEQUENCE [LARGE SCALE GENOMIC DNA]</scope>
    <source>
        <strain evidence="3 4">DSM 108284</strain>
    </source>
</reference>
<dbReference type="OrthoDB" id="3250682at2759"/>
<accession>A0A4Y9ZZU8</accession>
<evidence type="ECO:0000256" key="1">
    <source>
        <dbReference type="SAM" id="MobiDB-lite"/>
    </source>
</evidence>
<proteinExistence type="predicted"/>
<keyword evidence="2" id="KW-0472">Membrane</keyword>
<feature type="transmembrane region" description="Helical" evidence="2">
    <location>
        <begin position="100"/>
        <end position="121"/>
    </location>
</feature>
<dbReference type="STRING" id="135208.A0A4Y9ZZU8"/>
<dbReference type="EMBL" id="SFCI01000345">
    <property type="protein sequence ID" value="TFY80396.1"/>
    <property type="molecule type" value="Genomic_DNA"/>
</dbReference>
<organism evidence="3 4">
    <name type="scientific">Hericium alpestre</name>
    <dbReference type="NCBI Taxonomy" id="135208"/>
    <lineage>
        <taxon>Eukaryota</taxon>
        <taxon>Fungi</taxon>
        <taxon>Dikarya</taxon>
        <taxon>Basidiomycota</taxon>
        <taxon>Agaricomycotina</taxon>
        <taxon>Agaricomycetes</taxon>
        <taxon>Russulales</taxon>
        <taxon>Hericiaceae</taxon>
        <taxon>Hericium</taxon>
    </lineage>
</organism>
<keyword evidence="2" id="KW-1133">Transmembrane helix</keyword>
<keyword evidence="4" id="KW-1185">Reference proteome</keyword>
<gene>
    <name evidence="3" type="ORF">EWM64_g3615</name>
</gene>
<evidence type="ECO:0000256" key="2">
    <source>
        <dbReference type="SAM" id="Phobius"/>
    </source>
</evidence>
<feature type="transmembrane region" description="Helical" evidence="2">
    <location>
        <begin position="31"/>
        <end position="50"/>
    </location>
</feature>
<comment type="caution">
    <text evidence="3">The sequence shown here is derived from an EMBL/GenBank/DDBJ whole genome shotgun (WGS) entry which is preliminary data.</text>
</comment>
<evidence type="ECO:0000313" key="4">
    <source>
        <dbReference type="Proteomes" id="UP000298061"/>
    </source>
</evidence>
<feature type="compositionally biased region" description="Basic and acidic residues" evidence="1">
    <location>
        <begin position="157"/>
        <end position="168"/>
    </location>
</feature>
<name>A0A4Y9ZZU8_9AGAM</name>
<sequence>MLAGLVSAGISIAEFLRSSAGHTVFDLPSRWIKTYDVCMIVTNLYCTFAISWKVYSTARYQSMAEETWRVFAAVVETGLFYTAALITFLGTYLAASNAQYIVVDTVVPIVPCIFCMMILLIHFRTARHISTPEDTRSTLHAGQIQLTTIIDDRWDENSRGRETDKDRSVAAGSETA</sequence>